<organism evidence="13 14">
    <name type="scientific">Phlyctema vagabunda</name>
    <dbReference type="NCBI Taxonomy" id="108571"/>
    <lineage>
        <taxon>Eukaryota</taxon>
        <taxon>Fungi</taxon>
        <taxon>Dikarya</taxon>
        <taxon>Ascomycota</taxon>
        <taxon>Pezizomycotina</taxon>
        <taxon>Leotiomycetes</taxon>
        <taxon>Helotiales</taxon>
        <taxon>Dermateaceae</taxon>
        <taxon>Phlyctema</taxon>
    </lineage>
</organism>
<comment type="similarity">
    <text evidence="2 10">Belongs to the Mediator complex subunit 21 family.</text>
</comment>
<feature type="compositionally biased region" description="Basic and acidic residues" evidence="12">
    <location>
        <begin position="39"/>
        <end position="57"/>
    </location>
</feature>
<keyword evidence="14" id="KW-1185">Reference proteome</keyword>
<dbReference type="InterPro" id="IPR037212">
    <property type="entry name" value="Med7/Med21-like"/>
</dbReference>
<accession>A0ABR4P4X4</accession>
<evidence type="ECO:0000256" key="7">
    <source>
        <dbReference type="ARBA" id="ARBA00023163"/>
    </source>
</evidence>
<proteinExistence type="inferred from homology"/>
<keyword evidence="8 10" id="KW-0539">Nucleus</keyword>
<dbReference type="Proteomes" id="UP001629113">
    <property type="component" value="Unassembled WGS sequence"/>
</dbReference>
<comment type="caution">
    <text evidence="13">The sequence shown here is derived from an EMBL/GenBank/DDBJ whole genome shotgun (WGS) entry which is preliminary data.</text>
</comment>
<evidence type="ECO:0000256" key="4">
    <source>
        <dbReference type="ARBA" id="ARBA00019691"/>
    </source>
</evidence>
<dbReference type="EMBL" id="JBFCZG010000009">
    <property type="protein sequence ID" value="KAL3418364.1"/>
    <property type="molecule type" value="Genomic_DNA"/>
</dbReference>
<keyword evidence="6 10" id="KW-0010">Activator</keyword>
<keyword evidence="7 10" id="KW-0804">Transcription</keyword>
<evidence type="ECO:0000256" key="2">
    <source>
        <dbReference type="ARBA" id="ARBA00005770"/>
    </source>
</evidence>
<dbReference type="PANTHER" id="PTHR13381">
    <property type="entry name" value="RNA POLYMERASE II HOLOENZYME COMPONENT SRB7"/>
    <property type="match status" value="1"/>
</dbReference>
<keyword evidence="11" id="KW-0175">Coiled coil</keyword>
<feature type="region of interest" description="Disordered" evidence="12">
    <location>
        <begin position="36"/>
        <end position="59"/>
    </location>
</feature>
<comment type="function">
    <text evidence="9 10">Component of the Mediator complex, a coactivator involved in the regulated transcription of nearly all RNA polymerase II-dependent genes. Mediator functions as a bridge to convey information from gene-specific regulatory proteins to the basal RNA polymerase II transcription machinery. Mediator is recruited to promoters by direct interactions with regulatory proteins and serves as a scaffold for the assembly of a functional preinitiation complex with RNA polymerase II and the general transcription factors.</text>
</comment>
<dbReference type="SUPFAM" id="SSF140718">
    <property type="entry name" value="Mediator hinge subcomplex-like"/>
    <property type="match status" value="1"/>
</dbReference>
<comment type="subcellular location">
    <subcellularLocation>
        <location evidence="1 10">Nucleus</location>
    </subcellularLocation>
</comment>
<reference evidence="13 14" key="1">
    <citation type="submission" date="2024-06" db="EMBL/GenBank/DDBJ databases">
        <title>Complete genome of Phlyctema vagabunda strain 19-DSS-EL-015.</title>
        <authorList>
            <person name="Fiorenzani C."/>
        </authorList>
    </citation>
    <scope>NUCLEOTIDE SEQUENCE [LARGE SCALE GENOMIC DNA]</scope>
    <source>
        <strain evidence="13 14">19-DSS-EL-015</strain>
    </source>
</reference>
<evidence type="ECO:0000256" key="10">
    <source>
        <dbReference type="RuleBase" id="RU366036"/>
    </source>
</evidence>
<comment type="subunit">
    <text evidence="3 10">Component of the Mediator complex.</text>
</comment>
<name>A0ABR4P4X4_9HELO</name>
<evidence type="ECO:0000256" key="6">
    <source>
        <dbReference type="ARBA" id="ARBA00023159"/>
    </source>
</evidence>
<sequence length="157" mass="18199">MADRLTQLQDAVDQLAHQFVASLWYVHKHHSLQTLSPTDKIHEDKKENEVPEQDRRGSSRLLPIPAAYNLLVEPYPEADFKAGQKELAHDLIIKEQQIEYLISVLPGLENSEKEQEQMIRQLEEELKEAEAQRMEAVKEKELVLAKLENVIRSVKRP</sequence>
<evidence type="ECO:0000256" key="9">
    <source>
        <dbReference type="ARBA" id="ARBA00025687"/>
    </source>
</evidence>
<protein>
    <recommendedName>
        <fullName evidence="4 10">Mediator of RNA polymerase II transcription subunit 21</fullName>
    </recommendedName>
</protein>
<evidence type="ECO:0000313" key="13">
    <source>
        <dbReference type="EMBL" id="KAL3418364.1"/>
    </source>
</evidence>
<dbReference type="Gene3D" id="6.10.280.10">
    <property type="entry name" value="Mediator complex, subunit Med21"/>
    <property type="match status" value="1"/>
</dbReference>
<evidence type="ECO:0000256" key="8">
    <source>
        <dbReference type="ARBA" id="ARBA00023242"/>
    </source>
</evidence>
<dbReference type="InterPro" id="IPR021384">
    <property type="entry name" value="Mediator_Med21"/>
</dbReference>
<keyword evidence="5 10" id="KW-0805">Transcription regulation</keyword>
<gene>
    <name evidence="13" type="ORF">PVAG01_10080</name>
</gene>
<evidence type="ECO:0000256" key="5">
    <source>
        <dbReference type="ARBA" id="ARBA00023015"/>
    </source>
</evidence>
<evidence type="ECO:0000256" key="11">
    <source>
        <dbReference type="SAM" id="Coils"/>
    </source>
</evidence>
<dbReference type="PANTHER" id="PTHR13381:SF0">
    <property type="entry name" value="MEDIATOR OF RNA POLYMERASE II TRANSCRIPTION SUBUNIT 21"/>
    <property type="match status" value="1"/>
</dbReference>
<feature type="coiled-coil region" evidence="11">
    <location>
        <begin position="105"/>
        <end position="146"/>
    </location>
</feature>
<evidence type="ECO:0000256" key="3">
    <source>
        <dbReference type="ARBA" id="ARBA00011837"/>
    </source>
</evidence>
<evidence type="ECO:0000256" key="1">
    <source>
        <dbReference type="ARBA" id="ARBA00004123"/>
    </source>
</evidence>
<evidence type="ECO:0000256" key="12">
    <source>
        <dbReference type="SAM" id="MobiDB-lite"/>
    </source>
</evidence>
<evidence type="ECO:0000313" key="14">
    <source>
        <dbReference type="Proteomes" id="UP001629113"/>
    </source>
</evidence>
<dbReference type="Pfam" id="PF11221">
    <property type="entry name" value="Med21"/>
    <property type="match status" value="1"/>
</dbReference>